<dbReference type="Proteomes" id="UP000192796">
    <property type="component" value="Unassembled WGS sequence"/>
</dbReference>
<name>A0A1V9FY91_9BACT</name>
<feature type="domain" description="NodB homology" evidence="5">
    <location>
        <begin position="177"/>
        <end position="338"/>
    </location>
</feature>
<dbReference type="InterPro" id="IPR002509">
    <property type="entry name" value="NODB_dom"/>
</dbReference>
<dbReference type="OrthoDB" id="9778320at2"/>
<keyword evidence="7" id="KW-1185">Reference proteome</keyword>
<keyword evidence="4" id="KW-0472">Membrane</keyword>
<protein>
    <submittedName>
        <fullName evidence="6">Polysaccharide deacetylase</fullName>
    </submittedName>
</protein>
<dbReference type="CDD" id="cd10918">
    <property type="entry name" value="CE4_NodB_like_5s_6s"/>
    <property type="match status" value="1"/>
</dbReference>
<feature type="region of interest" description="Disordered" evidence="3">
    <location>
        <begin position="68"/>
        <end position="93"/>
    </location>
</feature>
<comment type="caution">
    <text evidence="6">The sequence shown here is derived from an EMBL/GenBank/DDBJ whole genome shotgun (WGS) entry which is preliminary data.</text>
</comment>
<dbReference type="PANTHER" id="PTHR34216">
    <property type="match status" value="1"/>
</dbReference>
<reference evidence="6 7" key="1">
    <citation type="submission" date="2016-03" db="EMBL/GenBank/DDBJ databases">
        <title>Niastella vici sp. nov., isolated from farmland soil.</title>
        <authorList>
            <person name="Chen L."/>
            <person name="Wang D."/>
            <person name="Yang S."/>
            <person name="Wang G."/>
        </authorList>
    </citation>
    <scope>NUCLEOTIDE SEQUENCE [LARGE SCALE GENOMIC DNA]</scope>
    <source>
        <strain evidence="6 7">DJ57</strain>
    </source>
</reference>
<evidence type="ECO:0000256" key="1">
    <source>
        <dbReference type="ARBA" id="ARBA00004613"/>
    </source>
</evidence>
<dbReference type="InterPro" id="IPR051398">
    <property type="entry name" value="Polysacch_Deacetylase"/>
</dbReference>
<gene>
    <name evidence="6" type="ORF">A3860_25740</name>
</gene>
<evidence type="ECO:0000256" key="3">
    <source>
        <dbReference type="SAM" id="MobiDB-lite"/>
    </source>
</evidence>
<dbReference type="STRING" id="1703345.A3860_25740"/>
<feature type="transmembrane region" description="Helical" evidence="4">
    <location>
        <begin position="41"/>
        <end position="59"/>
    </location>
</feature>
<dbReference type="GO" id="GO:0005975">
    <property type="term" value="P:carbohydrate metabolic process"/>
    <property type="evidence" value="ECO:0007669"/>
    <property type="project" value="InterPro"/>
</dbReference>
<comment type="subcellular location">
    <subcellularLocation>
        <location evidence="1">Secreted</location>
    </subcellularLocation>
</comment>
<dbReference type="PANTHER" id="PTHR34216:SF3">
    <property type="entry name" value="POLY-BETA-1,6-N-ACETYL-D-GLUCOSAMINE N-DEACETYLASE"/>
    <property type="match status" value="1"/>
</dbReference>
<evidence type="ECO:0000313" key="7">
    <source>
        <dbReference type="Proteomes" id="UP000192796"/>
    </source>
</evidence>
<dbReference type="AlphaFoldDB" id="A0A1V9FY91"/>
<keyword evidence="4" id="KW-1133">Transmembrane helix</keyword>
<proteinExistence type="predicted"/>
<dbReference type="Pfam" id="PF01522">
    <property type="entry name" value="Polysacc_deac_1"/>
    <property type="match status" value="1"/>
</dbReference>
<evidence type="ECO:0000256" key="4">
    <source>
        <dbReference type="SAM" id="Phobius"/>
    </source>
</evidence>
<evidence type="ECO:0000259" key="5">
    <source>
        <dbReference type="PROSITE" id="PS51677"/>
    </source>
</evidence>
<evidence type="ECO:0000256" key="2">
    <source>
        <dbReference type="ARBA" id="ARBA00022729"/>
    </source>
</evidence>
<dbReference type="Gene3D" id="3.20.20.370">
    <property type="entry name" value="Glycoside hydrolase/deacetylase"/>
    <property type="match status" value="1"/>
</dbReference>
<keyword evidence="2" id="KW-0732">Signal</keyword>
<dbReference type="SUPFAM" id="SSF88713">
    <property type="entry name" value="Glycoside hydrolase/deacetylase"/>
    <property type="match status" value="1"/>
</dbReference>
<evidence type="ECO:0000313" key="6">
    <source>
        <dbReference type="EMBL" id="OQP63294.1"/>
    </source>
</evidence>
<dbReference type="GO" id="GO:0016810">
    <property type="term" value="F:hydrolase activity, acting on carbon-nitrogen (but not peptide) bonds"/>
    <property type="evidence" value="ECO:0007669"/>
    <property type="project" value="InterPro"/>
</dbReference>
<keyword evidence="4" id="KW-0812">Transmembrane</keyword>
<dbReference type="PROSITE" id="PS51677">
    <property type="entry name" value="NODB"/>
    <property type="match status" value="1"/>
</dbReference>
<dbReference type="EMBL" id="LVYD01000046">
    <property type="protein sequence ID" value="OQP63294.1"/>
    <property type="molecule type" value="Genomic_DNA"/>
</dbReference>
<feature type="compositionally biased region" description="Polar residues" evidence="3">
    <location>
        <begin position="73"/>
        <end position="83"/>
    </location>
</feature>
<organism evidence="6 7">
    <name type="scientific">Niastella vici</name>
    <dbReference type="NCBI Taxonomy" id="1703345"/>
    <lineage>
        <taxon>Bacteria</taxon>
        <taxon>Pseudomonadati</taxon>
        <taxon>Bacteroidota</taxon>
        <taxon>Chitinophagia</taxon>
        <taxon>Chitinophagales</taxon>
        <taxon>Chitinophagaceae</taxon>
        <taxon>Niastella</taxon>
    </lineage>
</organism>
<accession>A0A1V9FY91</accession>
<dbReference type="InterPro" id="IPR011330">
    <property type="entry name" value="Glyco_hydro/deAcase_b/a-brl"/>
</dbReference>
<dbReference type="GO" id="GO:0005576">
    <property type="term" value="C:extracellular region"/>
    <property type="evidence" value="ECO:0007669"/>
    <property type="project" value="UniProtKB-SubCell"/>
</dbReference>
<sequence>MCKKNDTGIVLFATKQRFYPFKQCLIYVCLRRSMKTHTFRSKPELIAILVIAFFCFMAANCHGPSVKTADVKGQSNAEASTTDGARIAKSPEAPMPSLDGIKVADPKTILARPEVPILCYHQIRDWKPTDSKSARDYIIPPASFNEQIKMLADSGYHTILPDQLYAYLNEGAKLPSKPVMLTFDDTDEDQYTVAKPTMDKYGYKGVFFVMTVSIGRPRYMTKEQIKDLSDKGHVIASHTWDHHNVKKYQGNDWVTQIEKPTKLLESITGKQIKYFAYPFGLWNHEAIPELKKRGMIAAFQLYSKRDEQDPLYTIRRIIVPAMKPAALSKSMHEAFKYN</sequence>